<keyword evidence="1" id="KW-0732">Signal</keyword>
<dbReference type="Gene3D" id="3.40.50.1820">
    <property type="entry name" value="alpha/beta hydrolase"/>
    <property type="match status" value="1"/>
</dbReference>
<evidence type="ECO:0000259" key="2">
    <source>
        <dbReference type="Pfam" id="PF00135"/>
    </source>
</evidence>
<feature type="chain" id="PRO_5037066836" evidence="1">
    <location>
        <begin position="20"/>
        <end position="213"/>
    </location>
</feature>
<evidence type="ECO:0000313" key="4">
    <source>
        <dbReference type="WBParaSite" id="PSAMB.scaffold201size66231.g3477.t1"/>
    </source>
</evidence>
<dbReference type="Proteomes" id="UP000887566">
    <property type="component" value="Unplaced"/>
</dbReference>
<protein>
    <submittedName>
        <fullName evidence="4">Carboxylesterase type B domain-containing protein</fullName>
    </submittedName>
</protein>
<keyword evidence="3" id="KW-1185">Reference proteome</keyword>
<reference evidence="4" key="1">
    <citation type="submission" date="2022-11" db="UniProtKB">
        <authorList>
            <consortium name="WormBaseParasite"/>
        </authorList>
    </citation>
    <scope>IDENTIFICATION</scope>
</reference>
<accession>A0A914VIJ4</accession>
<evidence type="ECO:0000256" key="1">
    <source>
        <dbReference type="SAM" id="SignalP"/>
    </source>
</evidence>
<evidence type="ECO:0000313" key="3">
    <source>
        <dbReference type="Proteomes" id="UP000887566"/>
    </source>
</evidence>
<dbReference type="PANTHER" id="PTHR45580:SF6">
    <property type="entry name" value="CARBOXYLESTERASE TYPE B DOMAIN-CONTAINING PROTEIN"/>
    <property type="match status" value="1"/>
</dbReference>
<dbReference type="WBParaSite" id="PSAMB.scaffold201size66231.g3477.t1">
    <property type="protein sequence ID" value="PSAMB.scaffold201size66231.g3477.t1"/>
    <property type="gene ID" value="PSAMB.scaffold201size66231.g3477"/>
</dbReference>
<organism evidence="3 4">
    <name type="scientific">Plectus sambesii</name>
    <dbReference type="NCBI Taxonomy" id="2011161"/>
    <lineage>
        <taxon>Eukaryota</taxon>
        <taxon>Metazoa</taxon>
        <taxon>Ecdysozoa</taxon>
        <taxon>Nematoda</taxon>
        <taxon>Chromadorea</taxon>
        <taxon>Plectida</taxon>
        <taxon>Plectina</taxon>
        <taxon>Plectoidea</taxon>
        <taxon>Plectidae</taxon>
        <taxon>Plectus</taxon>
    </lineage>
</organism>
<dbReference type="PANTHER" id="PTHR45580">
    <property type="entry name" value="PROTEIN CBG05369"/>
    <property type="match status" value="1"/>
</dbReference>
<dbReference type="AlphaFoldDB" id="A0A914VIJ4"/>
<dbReference type="InterPro" id="IPR029058">
    <property type="entry name" value="AB_hydrolase_fold"/>
</dbReference>
<dbReference type="SUPFAM" id="SSF53474">
    <property type="entry name" value="alpha/beta-Hydrolases"/>
    <property type="match status" value="1"/>
</dbReference>
<proteinExistence type="predicted"/>
<dbReference type="InterPro" id="IPR002018">
    <property type="entry name" value="CarbesteraseB"/>
</dbReference>
<feature type="signal peptide" evidence="1">
    <location>
        <begin position="1"/>
        <end position="19"/>
    </location>
</feature>
<name>A0A914VIJ4_9BILA</name>
<dbReference type="Pfam" id="PF00135">
    <property type="entry name" value="COesterase"/>
    <property type="match status" value="1"/>
</dbReference>
<feature type="domain" description="Carboxylesterase type B" evidence="2">
    <location>
        <begin position="26"/>
        <end position="189"/>
    </location>
</feature>
<sequence>MNVFTVFLALSFLYVCANGQDKDWTKLTLKSGAIRGRKVVTARNTTAFLFQGIPFAEPPTGDLRFRAPVAKKAWKGELLTNDYKFTCLFTTIMVKDDPMARNMSEDCLHMNVFTTEKCLDKKNCPVLYYIHGGSWNFDSPFLFADDFLIDNYQSRDIVLVTLTYRMGSFGFFNTVKKSSADKNLGLLGQSCHMSVCCERLRYSVVHVESGRMN</sequence>